<name>A0A098GFD3_LEGMI</name>
<protein>
    <submittedName>
        <fullName evidence="5 6">Beta-hydroxylase</fullName>
    </submittedName>
</protein>
<dbReference type="Gene3D" id="2.60.120.330">
    <property type="entry name" value="B-lactam Antibiotic, Isopenicillin N Synthase, Chain"/>
    <property type="match status" value="1"/>
</dbReference>
<evidence type="ECO:0000313" key="7">
    <source>
        <dbReference type="Proteomes" id="UP000032414"/>
    </source>
</evidence>
<dbReference type="PANTHER" id="PTHR46332">
    <property type="entry name" value="ASPARTATE BETA-HYDROXYLASE DOMAIN-CONTAINING PROTEIN 2"/>
    <property type="match status" value="1"/>
</dbReference>
<dbReference type="KEGG" id="tmc:LMI_1385"/>
<evidence type="ECO:0000259" key="4">
    <source>
        <dbReference type="Pfam" id="PF05118"/>
    </source>
</evidence>
<dbReference type="Pfam" id="PF05118">
    <property type="entry name" value="Asp_Arg_Hydrox"/>
    <property type="match status" value="1"/>
</dbReference>
<reference evidence="6 8" key="3">
    <citation type="submission" date="2016-10" db="EMBL/GenBank/DDBJ databases">
        <authorList>
            <person name="Varghese N."/>
            <person name="Submissions S."/>
        </authorList>
    </citation>
    <scope>NUCLEOTIDE SEQUENCE [LARGE SCALE GENOMIC DNA]</scope>
    <source>
        <strain evidence="6 8">ATCC 33218</strain>
    </source>
</reference>
<reference evidence="5" key="1">
    <citation type="submission" date="2014-09" db="EMBL/GenBank/DDBJ databases">
        <authorList>
            <person name="GOMEZ-VALERO Laura"/>
        </authorList>
    </citation>
    <scope>NUCLEOTIDE SEQUENCE</scope>
    <source>
        <strain evidence="5">ATCC33218</strain>
    </source>
</reference>
<organism evidence="5 7">
    <name type="scientific">Legionella micdadei</name>
    <name type="common">Tatlockia micdadei</name>
    <dbReference type="NCBI Taxonomy" id="451"/>
    <lineage>
        <taxon>Bacteria</taxon>
        <taxon>Pseudomonadati</taxon>
        <taxon>Pseudomonadota</taxon>
        <taxon>Gammaproteobacteria</taxon>
        <taxon>Legionellales</taxon>
        <taxon>Legionellaceae</taxon>
        <taxon>Legionella</taxon>
    </lineage>
</organism>
<evidence type="ECO:0000256" key="3">
    <source>
        <dbReference type="ARBA" id="ARBA00023002"/>
    </source>
</evidence>
<evidence type="ECO:0000313" key="6">
    <source>
        <dbReference type="EMBL" id="SCX85654.1"/>
    </source>
</evidence>
<evidence type="ECO:0000256" key="1">
    <source>
        <dbReference type="ARBA" id="ARBA00007730"/>
    </source>
</evidence>
<dbReference type="PATRIC" id="fig|451.8.peg.1608"/>
<dbReference type="EMBL" id="FMVN01000001">
    <property type="protein sequence ID" value="SCX85654.1"/>
    <property type="molecule type" value="Genomic_DNA"/>
</dbReference>
<dbReference type="Proteomes" id="UP000182998">
    <property type="component" value="Unassembled WGS sequence"/>
</dbReference>
<evidence type="ECO:0000313" key="8">
    <source>
        <dbReference type="Proteomes" id="UP000182998"/>
    </source>
</evidence>
<proteinExistence type="inferred from homology"/>
<keyword evidence="2" id="KW-0223">Dioxygenase</keyword>
<evidence type="ECO:0000313" key="5">
    <source>
        <dbReference type="EMBL" id="CEG60692.1"/>
    </source>
</evidence>
<feature type="domain" description="Aspartyl/asparaginy/proline hydroxylase" evidence="4">
    <location>
        <begin position="76"/>
        <end position="210"/>
    </location>
</feature>
<evidence type="ECO:0000256" key="2">
    <source>
        <dbReference type="ARBA" id="ARBA00022964"/>
    </source>
</evidence>
<dbReference type="InterPro" id="IPR051821">
    <property type="entry name" value="Asp/Asn_beta-hydroxylase"/>
</dbReference>
<dbReference type="PANTHER" id="PTHR46332:SF5">
    <property type="entry name" value="ASPARTATE BETA-HYDROXYLASE DOMAIN CONTAINING 2"/>
    <property type="match status" value="1"/>
</dbReference>
<dbReference type="STRING" id="451.B6N58_08620"/>
<comment type="similarity">
    <text evidence="1">Belongs to the aspartyl/asparaginyl beta-hydroxylase family.</text>
</comment>
<accession>A0A098GFD3</accession>
<dbReference type="InterPro" id="IPR027443">
    <property type="entry name" value="IPNS-like_sf"/>
</dbReference>
<dbReference type="SUPFAM" id="SSF51197">
    <property type="entry name" value="Clavaminate synthase-like"/>
    <property type="match status" value="1"/>
</dbReference>
<dbReference type="RefSeq" id="WP_052679476.1">
    <property type="nucleotide sequence ID" value="NZ_CP020614.1"/>
</dbReference>
<dbReference type="OrthoDB" id="21665at2"/>
<keyword evidence="3" id="KW-0560">Oxidoreductase</keyword>
<dbReference type="Proteomes" id="UP000032414">
    <property type="component" value="Chromosome I"/>
</dbReference>
<dbReference type="AlphaFoldDB" id="A0A098GFD3"/>
<sequence>MIGFKILSLYNKFLQYLGKHGVFEDIPYPDVLTNFPQAKIFENNFSAIRDEYLHYLKLNLPRPTLMQLGLHGGNNGSTLPWNDYSTEKKEEADWTTVFLKLDSKIVDKNSEYFPKTVELLKSMPNVVNVFFSQLGPQSTIEPHYGYMKGFLRYHLGLIIPDDSLCYLEVDGSLHYWKPGGSVVFDDMFLHAAYNKSNEVRVILFIDFYRPLPFPYDWMNRKIANLLMKNKFVKKAEKIINNF</sequence>
<dbReference type="InterPro" id="IPR007803">
    <property type="entry name" value="Asp/Arg/Pro-Hydrxlase"/>
</dbReference>
<keyword evidence="8" id="KW-1185">Reference proteome</keyword>
<gene>
    <name evidence="5" type="ORF">LMI_1385</name>
    <name evidence="6" type="ORF">SAMN02982997_00272</name>
</gene>
<dbReference type="EMBL" id="LN614830">
    <property type="protein sequence ID" value="CEG60692.1"/>
    <property type="molecule type" value="Genomic_DNA"/>
</dbReference>
<dbReference type="HOGENOM" id="CLU_071783_1_1_6"/>
<dbReference type="GO" id="GO:0051213">
    <property type="term" value="F:dioxygenase activity"/>
    <property type="evidence" value="ECO:0007669"/>
    <property type="project" value="UniProtKB-KW"/>
</dbReference>
<reference evidence="7" key="2">
    <citation type="submission" date="2014-09" db="EMBL/GenBank/DDBJ databases">
        <authorList>
            <person name="Gomez-Valero L."/>
        </authorList>
    </citation>
    <scope>NUCLEOTIDE SEQUENCE [LARGE SCALE GENOMIC DNA]</scope>
    <source>
        <strain evidence="7">ATCC33218</strain>
    </source>
</reference>